<dbReference type="AlphaFoldDB" id="A0A5B7FBY8"/>
<dbReference type="EMBL" id="VSRR010005505">
    <property type="protein sequence ID" value="MPC42628.1"/>
    <property type="molecule type" value="Genomic_DNA"/>
</dbReference>
<evidence type="ECO:0000313" key="2">
    <source>
        <dbReference type="Proteomes" id="UP000324222"/>
    </source>
</evidence>
<dbReference type="Proteomes" id="UP000324222">
    <property type="component" value="Unassembled WGS sequence"/>
</dbReference>
<protein>
    <submittedName>
        <fullName evidence="1">Uncharacterized protein</fullName>
    </submittedName>
</protein>
<sequence>MREGRVWVERYFATLCASCLGVIHLKGGVKGGSKSHQSRGARDPPPRCGRITSERLAVVCVASLGTTVL</sequence>
<organism evidence="1 2">
    <name type="scientific">Portunus trituberculatus</name>
    <name type="common">Swimming crab</name>
    <name type="synonym">Neptunus trituberculatus</name>
    <dbReference type="NCBI Taxonomy" id="210409"/>
    <lineage>
        <taxon>Eukaryota</taxon>
        <taxon>Metazoa</taxon>
        <taxon>Ecdysozoa</taxon>
        <taxon>Arthropoda</taxon>
        <taxon>Crustacea</taxon>
        <taxon>Multicrustacea</taxon>
        <taxon>Malacostraca</taxon>
        <taxon>Eumalacostraca</taxon>
        <taxon>Eucarida</taxon>
        <taxon>Decapoda</taxon>
        <taxon>Pleocyemata</taxon>
        <taxon>Brachyura</taxon>
        <taxon>Eubrachyura</taxon>
        <taxon>Portunoidea</taxon>
        <taxon>Portunidae</taxon>
        <taxon>Portuninae</taxon>
        <taxon>Portunus</taxon>
    </lineage>
</organism>
<comment type="caution">
    <text evidence="1">The sequence shown here is derived from an EMBL/GenBank/DDBJ whole genome shotgun (WGS) entry which is preliminary data.</text>
</comment>
<gene>
    <name evidence="1" type="ORF">E2C01_036252</name>
</gene>
<proteinExistence type="predicted"/>
<name>A0A5B7FBY8_PORTR</name>
<evidence type="ECO:0000313" key="1">
    <source>
        <dbReference type="EMBL" id="MPC42628.1"/>
    </source>
</evidence>
<keyword evidence="2" id="KW-1185">Reference proteome</keyword>
<reference evidence="1 2" key="1">
    <citation type="submission" date="2019-05" db="EMBL/GenBank/DDBJ databases">
        <title>Another draft genome of Portunus trituberculatus and its Hox gene families provides insights of decapod evolution.</title>
        <authorList>
            <person name="Jeong J.-H."/>
            <person name="Song I."/>
            <person name="Kim S."/>
            <person name="Choi T."/>
            <person name="Kim D."/>
            <person name="Ryu S."/>
            <person name="Kim W."/>
        </authorList>
    </citation>
    <scope>NUCLEOTIDE SEQUENCE [LARGE SCALE GENOMIC DNA]</scope>
    <source>
        <tissue evidence="1">Muscle</tissue>
    </source>
</reference>
<accession>A0A5B7FBY8</accession>